<dbReference type="AlphaFoldDB" id="A0A8J6DZZ6"/>
<evidence type="ECO:0000313" key="2">
    <source>
        <dbReference type="Proteomes" id="UP000700334"/>
    </source>
</evidence>
<dbReference type="PANTHER" id="PTHR24103">
    <property type="entry name" value="E3 UBIQUITIN-PROTEIN LIGASE TRIM"/>
    <property type="match status" value="1"/>
</dbReference>
<dbReference type="EMBL" id="JAGFMF010010849">
    <property type="protein sequence ID" value="KAG8524990.1"/>
    <property type="molecule type" value="Genomic_DNA"/>
</dbReference>
<dbReference type="InterPro" id="IPR050143">
    <property type="entry name" value="TRIM/RBCC"/>
</dbReference>
<proteinExistence type="predicted"/>
<reference evidence="1" key="1">
    <citation type="journal article" date="2021" name="Evol. Appl.">
        <title>The genome of the Pyrenean desman and the effects of bottlenecks and inbreeding on the genomic landscape of an endangered species.</title>
        <authorList>
            <person name="Escoda L."/>
            <person name="Castresana J."/>
        </authorList>
    </citation>
    <scope>NUCLEOTIDE SEQUENCE</scope>
    <source>
        <strain evidence="1">IBE-C5619</strain>
    </source>
</reference>
<feature type="non-terminal residue" evidence="1">
    <location>
        <position position="344"/>
    </location>
</feature>
<comment type="caution">
    <text evidence="1">The sequence shown here is derived from an EMBL/GenBank/DDBJ whole genome shotgun (WGS) entry which is preliminary data.</text>
</comment>
<protein>
    <submittedName>
        <fullName evidence="1">E3 ubiquitin-protein ligase TRIM41</fullName>
    </submittedName>
</protein>
<gene>
    <name evidence="1" type="ORF">J0S82_018979</name>
</gene>
<name>A0A8J6DZZ6_GALPY</name>
<dbReference type="Gene3D" id="3.30.160.60">
    <property type="entry name" value="Classic Zinc Finger"/>
    <property type="match status" value="1"/>
</dbReference>
<organism evidence="1 2">
    <name type="scientific">Galemys pyrenaicus</name>
    <name type="common">Iberian desman</name>
    <name type="synonym">Pyrenean desman</name>
    <dbReference type="NCBI Taxonomy" id="202257"/>
    <lineage>
        <taxon>Eukaryota</taxon>
        <taxon>Metazoa</taxon>
        <taxon>Chordata</taxon>
        <taxon>Craniata</taxon>
        <taxon>Vertebrata</taxon>
        <taxon>Euteleostomi</taxon>
        <taxon>Mammalia</taxon>
        <taxon>Eutheria</taxon>
        <taxon>Laurasiatheria</taxon>
        <taxon>Eulipotyphla</taxon>
        <taxon>Talpidae</taxon>
        <taxon>Galemys</taxon>
    </lineage>
</organism>
<evidence type="ECO:0000313" key="1">
    <source>
        <dbReference type="EMBL" id="KAG8524990.1"/>
    </source>
</evidence>
<keyword evidence="2" id="KW-1185">Reference proteome</keyword>
<accession>A0A8J6DZZ6</accession>
<dbReference type="Proteomes" id="UP000700334">
    <property type="component" value="Unassembled WGS sequence"/>
</dbReference>
<sequence length="344" mass="38278">MAAIAMAPKPVETLQEEVVWAFMHIIFSGSGHFCHLWRGEGEEGGIRLGVGGRTERSKKKWGLWGQVMGGMLSSSMKTMRWHGLVQLGQHGLLMGGRGHEDLDYYLGDKEEDLRGEVNEEGEKDVLEEDEEELDPNFPKVELPPHHVALQHGIGISAGATLSRMIHVNYQGILPTYQEALKLFCKVGEEAICVMYRESRSHKYYSIMPLENYKTKLQGYVEPAMRHLEAVQKTKTNKERCVTELKRQMKSELEAVAFEFGQLSRFLLTQGCMKSSWGVQRTELPAGADQGQGSKPAVAAVGSGGVGGCKKYSCSSQRSHLCQPHSQDFLTVAVVRKMSSIFCQA</sequence>